<evidence type="ECO:0000256" key="2">
    <source>
        <dbReference type="ARBA" id="ARBA00022801"/>
    </source>
</evidence>
<dbReference type="InterPro" id="IPR000086">
    <property type="entry name" value="NUDIX_hydrolase_dom"/>
</dbReference>
<evidence type="ECO:0000256" key="1">
    <source>
        <dbReference type="ARBA" id="ARBA00001946"/>
    </source>
</evidence>
<protein>
    <submittedName>
        <fullName evidence="4">NUDIX domain-containing protein</fullName>
    </submittedName>
</protein>
<accession>A0ABW3S0T3</accession>
<dbReference type="PANTHER" id="PTHR43046">
    <property type="entry name" value="GDP-MANNOSE MANNOSYL HYDROLASE"/>
    <property type="match status" value="1"/>
</dbReference>
<dbReference type="RefSeq" id="WP_379320452.1">
    <property type="nucleotide sequence ID" value="NZ_JBHTLM010000013.1"/>
</dbReference>
<gene>
    <name evidence="4" type="ORF">ACFQ3W_17085</name>
</gene>
<dbReference type="SUPFAM" id="SSF55811">
    <property type="entry name" value="Nudix"/>
    <property type="match status" value="1"/>
</dbReference>
<organism evidence="4 5">
    <name type="scientific">Paenibacillus puldeungensis</name>
    <dbReference type="NCBI Taxonomy" id="696536"/>
    <lineage>
        <taxon>Bacteria</taxon>
        <taxon>Bacillati</taxon>
        <taxon>Bacillota</taxon>
        <taxon>Bacilli</taxon>
        <taxon>Bacillales</taxon>
        <taxon>Paenibacillaceae</taxon>
        <taxon>Paenibacillus</taxon>
    </lineage>
</organism>
<dbReference type="Pfam" id="PF00293">
    <property type="entry name" value="NUDIX"/>
    <property type="match status" value="1"/>
</dbReference>
<keyword evidence="2" id="KW-0378">Hydrolase</keyword>
<sequence>MQQETKQRYHVLARGVFLSGDHLLVAHCIGMDNTFLPGGHVEFHEGIRATLAREIQEELGLASTVKQYLGAVEAEHEEEGVYNQEINHLFIAELEGVDHTDNPPSQEKHLEFYWIPVSGMEEHNVLPEPVRKVIRKYIHQVDGPYFESTFLGE</sequence>
<feature type="domain" description="Nudix hydrolase" evidence="3">
    <location>
        <begin position="1"/>
        <end position="138"/>
    </location>
</feature>
<dbReference type="PROSITE" id="PS00893">
    <property type="entry name" value="NUDIX_BOX"/>
    <property type="match status" value="1"/>
</dbReference>
<dbReference type="EMBL" id="JBHTLM010000013">
    <property type="protein sequence ID" value="MFD1178006.1"/>
    <property type="molecule type" value="Genomic_DNA"/>
</dbReference>
<dbReference type="InterPro" id="IPR015797">
    <property type="entry name" value="NUDIX_hydrolase-like_dom_sf"/>
</dbReference>
<dbReference type="InterPro" id="IPR020084">
    <property type="entry name" value="NUDIX_hydrolase_CS"/>
</dbReference>
<reference evidence="5" key="1">
    <citation type="journal article" date="2019" name="Int. J. Syst. Evol. Microbiol.">
        <title>The Global Catalogue of Microorganisms (GCM) 10K type strain sequencing project: providing services to taxonomists for standard genome sequencing and annotation.</title>
        <authorList>
            <consortium name="The Broad Institute Genomics Platform"/>
            <consortium name="The Broad Institute Genome Sequencing Center for Infectious Disease"/>
            <person name="Wu L."/>
            <person name="Ma J."/>
        </authorList>
    </citation>
    <scope>NUCLEOTIDE SEQUENCE [LARGE SCALE GENOMIC DNA]</scope>
    <source>
        <strain evidence="5">CCUG 59189</strain>
    </source>
</reference>
<proteinExistence type="predicted"/>
<evidence type="ECO:0000313" key="5">
    <source>
        <dbReference type="Proteomes" id="UP001597262"/>
    </source>
</evidence>
<dbReference type="Gene3D" id="3.90.79.10">
    <property type="entry name" value="Nucleoside Triphosphate Pyrophosphohydrolase"/>
    <property type="match status" value="1"/>
</dbReference>
<evidence type="ECO:0000259" key="3">
    <source>
        <dbReference type="PROSITE" id="PS51462"/>
    </source>
</evidence>
<evidence type="ECO:0000313" key="4">
    <source>
        <dbReference type="EMBL" id="MFD1178006.1"/>
    </source>
</evidence>
<dbReference type="Proteomes" id="UP001597262">
    <property type="component" value="Unassembled WGS sequence"/>
</dbReference>
<name>A0ABW3S0T3_9BACL</name>
<keyword evidence="5" id="KW-1185">Reference proteome</keyword>
<dbReference type="PANTHER" id="PTHR43046:SF14">
    <property type="entry name" value="MUTT_NUDIX FAMILY PROTEIN"/>
    <property type="match status" value="1"/>
</dbReference>
<comment type="cofactor">
    <cofactor evidence="1">
        <name>Mg(2+)</name>
        <dbReference type="ChEBI" id="CHEBI:18420"/>
    </cofactor>
</comment>
<comment type="caution">
    <text evidence="4">The sequence shown here is derived from an EMBL/GenBank/DDBJ whole genome shotgun (WGS) entry which is preliminary data.</text>
</comment>
<dbReference type="PROSITE" id="PS51462">
    <property type="entry name" value="NUDIX"/>
    <property type="match status" value="1"/>
</dbReference>